<protein>
    <submittedName>
        <fullName evidence="1">Uncharacterized protein</fullName>
    </submittedName>
</protein>
<dbReference type="Proteomes" id="UP000186004">
    <property type="component" value="Unassembled WGS sequence"/>
</dbReference>
<name>A0A1N7F0A6_9ACTN</name>
<accession>A0A1N7F0A6</accession>
<evidence type="ECO:0000313" key="2">
    <source>
        <dbReference type="Proteomes" id="UP000186004"/>
    </source>
</evidence>
<dbReference type="EMBL" id="FTNF01000029">
    <property type="protein sequence ID" value="SIR93778.1"/>
    <property type="molecule type" value="Genomic_DNA"/>
</dbReference>
<evidence type="ECO:0000313" key="1">
    <source>
        <dbReference type="EMBL" id="SIR93778.1"/>
    </source>
</evidence>
<gene>
    <name evidence="1" type="ORF">SAMN05444858_12922</name>
</gene>
<dbReference type="STRING" id="1198245.SAMN05444858_12922"/>
<organism evidence="1 2">
    <name type="scientific">Micromonospora avicenniae</name>
    <dbReference type="NCBI Taxonomy" id="1198245"/>
    <lineage>
        <taxon>Bacteria</taxon>
        <taxon>Bacillati</taxon>
        <taxon>Actinomycetota</taxon>
        <taxon>Actinomycetes</taxon>
        <taxon>Micromonosporales</taxon>
        <taxon>Micromonosporaceae</taxon>
        <taxon>Micromonospora</taxon>
    </lineage>
</organism>
<reference evidence="1 2" key="1">
    <citation type="submission" date="2017-01" db="EMBL/GenBank/DDBJ databases">
        <authorList>
            <person name="Mah S.A."/>
            <person name="Swanson W.J."/>
            <person name="Moy G.W."/>
            <person name="Vacquier V.D."/>
        </authorList>
    </citation>
    <scope>NUCLEOTIDE SEQUENCE [LARGE SCALE GENOMIC DNA]</scope>
    <source>
        <strain evidence="1 2">DSM 45758</strain>
    </source>
</reference>
<keyword evidence="2" id="KW-1185">Reference proteome</keyword>
<sequence>MDLAEAVVIRPRFRTLFTEEELAIASSRAVVDASSHTTI</sequence>
<dbReference type="AlphaFoldDB" id="A0A1N7F0A6"/>
<proteinExistence type="predicted"/>